<evidence type="ECO:0000313" key="11">
    <source>
        <dbReference type="Proteomes" id="UP000830631"/>
    </source>
</evidence>
<name>A0ABY4J005_9MICO</name>
<evidence type="ECO:0000256" key="2">
    <source>
        <dbReference type="ARBA" id="ARBA00022692"/>
    </source>
</evidence>
<dbReference type="InterPro" id="IPR011527">
    <property type="entry name" value="ABC1_TM_dom"/>
</dbReference>
<evidence type="ECO:0000256" key="1">
    <source>
        <dbReference type="ARBA" id="ARBA00004651"/>
    </source>
</evidence>
<gene>
    <name evidence="10" type="ORF">KV397_10455</name>
</gene>
<dbReference type="InterPro" id="IPR036640">
    <property type="entry name" value="ABC1_TM_sf"/>
</dbReference>
<evidence type="ECO:0000256" key="5">
    <source>
        <dbReference type="ARBA" id="ARBA00022989"/>
    </source>
</evidence>
<dbReference type="InterPro" id="IPR039421">
    <property type="entry name" value="Type_1_exporter"/>
</dbReference>
<feature type="transmembrane region" description="Helical" evidence="7">
    <location>
        <begin position="68"/>
        <end position="91"/>
    </location>
</feature>
<evidence type="ECO:0000256" key="4">
    <source>
        <dbReference type="ARBA" id="ARBA00022840"/>
    </source>
</evidence>
<evidence type="ECO:0000256" key="6">
    <source>
        <dbReference type="ARBA" id="ARBA00023136"/>
    </source>
</evidence>
<feature type="transmembrane region" description="Helical" evidence="7">
    <location>
        <begin position="175"/>
        <end position="192"/>
    </location>
</feature>
<reference evidence="10 11" key="1">
    <citation type="submission" date="2021-06" db="EMBL/GenBank/DDBJ databases">
        <title>Genome-based taxonomic framework of Microbacterium strains isolated from marine environment, the description of four new species and reclassification of four preexisting species.</title>
        <authorList>
            <person name="Lee S.D."/>
            <person name="Kim S.-M."/>
            <person name="Byeon Y.-S."/>
            <person name="Yang H.L."/>
            <person name="Kim I.S."/>
        </authorList>
    </citation>
    <scope>NUCLEOTIDE SEQUENCE [LARGE SCALE GENOMIC DNA]</scope>
    <source>
        <strain evidence="10 11">KSW4-10</strain>
    </source>
</reference>
<dbReference type="InterPro" id="IPR027417">
    <property type="entry name" value="P-loop_NTPase"/>
</dbReference>
<dbReference type="EMBL" id="CP078078">
    <property type="protein sequence ID" value="UPL18144.1"/>
    <property type="molecule type" value="Genomic_DNA"/>
</dbReference>
<dbReference type="RefSeq" id="WP_261811237.1">
    <property type="nucleotide sequence ID" value="NZ_CP078078.1"/>
</dbReference>
<keyword evidence="2 7" id="KW-0812">Transmembrane</keyword>
<dbReference type="SUPFAM" id="SSF52540">
    <property type="entry name" value="P-loop containing nucleoside triphosphate hydrolases"/>
    <property type="match status" value="1"/>
</dbReference>
<feature type="transmembrane region" description="Helical" evidence="7">
    <location>
        <begin position="21"/>
        <end position="48"/>
    </location>
</feature>
<dbReference type="SMART" id="SM00382">
    <property type="entry name" value="AAA"/>
    <property type="match status" value="1"/>
</dbReference>
<accession>A0ABY4J005</accession>
<proteinExistence type="predicted"/>
<evidence type="ECO:0000256" key="7">
    <source>
        <dbReference type="SAM" id="Phobius"/>
    </source>
</evidence>
<dbReference type="SUPFAM" id="SSF90123">
    <property type="entry name" value="ABC transporter transmembrane region"/>
    <property type="match status" value="1"/>
</dbReference>
<dbReference type="InterPro" id="IPR003439">
    <property type="entry name" value="ABC_transporter-like_ATP-bd"/>
</dbReference>
<comment type="subcellular location">
    <subcellularLocation>
        <location evidence="1">Cell membrane</location>
        <topology evidence="1">Multi-pass membrane protein</topology>
    </subcellularLocation>
</comment>
<dbReference type="GO" id="GO:0005524">
    <property type="term" value="F:ATP binding"/>
    <property type="evidence" value="ECO:0007669"/>
    <property type="project" value="UniProtKB-KW"/>
</dbReference>
<dbReference type="InterPro" id="IPR017871">
    <property type="entry name" value="ABC_transporter-like_CS"/>
</dbReference>
<keyword evidence="5 7" id="KW-1133">Transmembrane helix</keyword>
<keyword evidence="4 10" id="KW-0067">ATP-binding</keyword>
<feature type="domain" description="ABC transporter" evidence="8">
    <location>
        <begin position="353"/>
        <end position="588"/>
    </location>
</feature>
<evidence type="ECO:0000259" key="9">
    <source>
        <dbReference type="PROSITE" id="PS50929"/>
    </source>
</evidence>
<dbReference type="PANTHER" id="PTHR24221:SF654">
    <property type="entry name" value="ATP-BINDING CASSETTE SUB-FAMILY B MEMBER 6"/>
    <property type="match status" value="1"/>
</dbReference>
<dbReference type="Gene3D" id="3.40.50.300">
    <property type="entry name" value="P-loop containing nucleotide triphosphate hydrolases"/>
    <property type="match status" value="1"/>
</dbReference>
<evidence type="ECO:0000313" key="10">
    <source>
        <dbReference type="EMBL" id="UPL18144.1"/>
    </source>
</evidence>
<dbReference type="Proteomes" id="UP000830631">
    <property type="component" value="Chromosome"/>
</dbReference>
<dbReference type="PROSITE" id="PS50929">
    <property type="entry name" value="ABC_TM1F"/>
    <property type="match status" value="1"/>
</dbReference>
<sequence>MKIALNLYRELLQALPTDARRFLNVYATLLASLAVFDAAALALLAVVIGPLSVGNAVTLPLVGTLDSAGVVVAILVICALMITKGALSALVMRWGSQRIATYEVALGDRLFRAYLGASWQERLTKNSTDMLRFTDGGVDAAVNSFIRPGATLLGEVVSMVVMVGTIAIVQPLIALVTLVYLLALAAVLYLWIARHSRRAGEINVESTIRTSRLILEVMSALKEVTLRRKEPEVAEVVERSRTRSARARANIYFLGQVPRYVLESGIIGGFIVVGGAGFLIGGQEQAITAVALFALAGFRMAPSVIRFQAAISQMLAASIYPRRVIDELTAAEHHITSVNERPTVPLPSPIHRISFRDVTFGYDSTADPAVEGVSFDIDIGTSVAFVGSSGSGKSTLVDLLLGLLEPQSGRIEIDGLDVQHVARAWRDHVAYVPQEVALFDASLAQNVALTWTDDYDEQRVIEALQSAHVWDIVASRRDGIRGSVGERGMALSGGQRQRIGIARALYSDPLVLVMDEATSALDTQTEAAVSDSIRAMTGERTIVTVAHRLATVKHADQIFFMKGGRLVHSGTFDEVVAAVPDFARQAALAGLAPMPAEGIGGAQPSGPHEV</sequence>
<feature type="transmembrane region" description="Helical" evidence="7">
    <location>
        <begin position="260"/>
        <end position="280"/>
    </location>
</feature>
<dbReference type="PROSITE" id="PS00211">
    <property type="entry name" value="ABC_TRANSPORTER_1"/>
    <property type="match status" value="1"/>
</dbReference>
<dbReference type="Gene3D" id="1.20.1560.10">
    <property type="entry name" value="ABC transporter type 1, transmembrane domain"/>
    <property type="match status" value="1"/>
</dbReference>
<keyword evidence="11" id="KW-1185">Reference proteome</keyword>
<dbReference type="InterPro" id="IPR003593">
    <property type="entry name" value="AAA+_ATPase"/>
</dbReference>
<organism evidence="10 11">
    <name type="scientific">Microbacterium aurugineum</name>
    <dbReference type="NCBI Taxonomy" id="2851642"/>
    <lineage>
        <taxon>Bacteria</taxon>
        <taxon>Bacillati</taxon>
        <taxon>Actinomycetota</taxon>
        <taxon>Actinomycetes</taxon>
        <taxon>Micrococcales</taxon>
        <taxon>Microbacteriaceae</taxon>
        <taxon>Microbacterium</taxon>
    </lineage>
</organism>
<feature type="domain" description="ABC transmembrane type-1" evidence="9">
    <location>
        <begin position="38"/>
        <end position="316"/>
    </location>
</feature>
<feature type="transmembrane region" description="Helical" evidence="7">
    <location>
        <begin position="152"/>
        <end position="169"/>
    </location>
</feature>
<evidence type="ECO:0000259" key="8">
    <source>
        <dbReference type="PROSITE" id="PS50893"/>
    </source>
</evidence>
<dbReference type="Pfam" id="PF00005">
    <property type="entry name" value="ABC_tran"/>
    <property type="match status" value="1"/>
</dbReference>
<keyword evidence="3" id="KW-0547">Nucleotide-binding</keyword>
<dbReference type="PANTHER" id="PTHR24221">
    <property type="entry name" value="ATP-BINDING CASSETTE SUB-FAMILY B"/>
    <property type="match status" value="1"/>
</dbReference>
<protein>
    <submittedName>
        <fullName evidence="10">ABC transporter ATP-binding protein/permease</fullName>
    </submittedName>
</protein>
<dbReference type="PROSITE" id="PS50893">
    <property type="entry name" value="ABC_TRANSPORTER_2"/>
    <property type="match status" value="1"/>
</dbReference>
<keyword evidence="6 7" id="KW-0472">Membrane</keyword>
<evidence type="ECO:0000256" key="3">
    <source>
        <dbReference type="ARBA" id="ARBA00022741"/>
    </source>
</evidence>